<accession>A0A2H0A946</accession>
<feature type="domain" description="DUF6079" evidence="1">
    <location>
        <begin position="51"/>
        <end position="224"/>
    </location>
</feature>
<sequence length="248" mass="29618">MQEQIEETGHIQQNLFNRIKDRYPKRLTISSHHITDLISRRLIIKKTGAMEQLQSIYKQLRDVFSYLEISFERFAEIYPVHPYTMKMLEGLMRLFSQHRGVVDYIHYQIMGDQSRKIQGILDHDAKYLLSPDTIFDHFSLRIREMVETQSYYNIVYRYFEQHIPEIFEDTSHRELSMRLIKILILTEISPLENRHTLRELADMLLHRVSGIESSINYDFLKEVILDKLLQEASYIKSEPAKTSLDTVY</sequence>
<evidence type="ECO:0000259" key="1">
    <source>
        <dbReference type="Pfam" id="PF26383"/>
    </source>
</evidence>
<dbReference type="Pfam" id="PF26383">
    <property type="entry name" value="DUF6079_2nd"/>
    <property type="match status" value="1"/>
</dbReference>
<protein>
    <recommendedName>
        <fullName evidence="1">DUF6079 domain-containing protein</fullName>
    </recommendedName>
</protein>
<evidence type="ECO:0000313" key="2">
    <source>
        <dbReference type="EMBL" id="PIP41008.1"/>
    </source>
</evidence>
<dbReference type="AlphaFoldDB" id="A0A2H0A946"/>
<reference evidence="2 3" key="1">
    <citation type="submission" date="2017-09" db="EMBL/GenBank/DDBJ databases">
        <title>Depth-based differentiation of microbial function through sediment-hosted aquifers and enrichment of novel symbionts in the deep terrestrial subsurface.</title>
        <authorList>
            <person name="Probst A.J."/>
            <person name="Ladd B."/>
            <person name="Jarett J.K."/>
            <person name="Geller-Mcgrath D.E."/>
            <person name="Sieber C.M."/>
            <person name="Emerson J.B."/>
            <person name="Anantharaman K."/>
            <person name="Thomas B.C."/>
            <person name="Malmstrom R."/>
            <person name="Stieglmeier M."/>
            <person name="Klingl A."/>
            <person name="Woyke T."/>
            <person name="Ryan C.M."/>
            <person name="Banfield J.F."/>
        </authorList>
    </citation>
    <scope>NUCLEOTIDE SEQUENCE [LARGE SCALE GENOMIC DNA]</scope>
    <source>
        <strain evidence="2">CG23_combo_of_CG06-09_8_20_14_all_40_23</strain>
    </source>
</reference>
<comment type="caution">
    <text evidence="2">The sequence shown here is derived from an EMBL/GenBank/DDBJ whole genome shotgun (WGS) entry which is preliminary data.</text>
</comment>
<dbReference type="InterPro" id="IPR058569">
    <property type="entry name" value="DUF6079_2nd"/>
</dbReference>
<proteinExistence type="predicted"/>
<name>A0A2H0A946_9BACT</name>
<organism evidence="2 3">
    <name type="scientific">Candidatus Desantisbacteria bacterium CG23_combo_of_CG06-09_8_20_14_all_40_23</name>
    <dbReference type="NCBI Taxonomy" id="1974550"/>
    <lineage>
        <taxon>Bacteria</taxon>
        <taxon>Candidatus Desantisiibacteriota</taxon>
    </lineage>
</organism>
<evidence type="ECO:0000313" key="3">
    <source>
        <dbReference type="Proteomes" id="UP000231067"/>
    </source>
</evidence>
<dbReference type="Proteomes" id="UP000231067">
    <property type="component" value="Unassembled WGS sequence"/>
</dbReference>
<dbReference type="EMBL" id="PCSH01000086">
    <property type="protein sequence ID" value="PIP41008.1"/>
    <property type="molecule type" value="Genomic_DNA"/>
</dbReference>
<gene>
    <name evidence="2" type="ORF">COX18_04860</name>
</gene>
<feature type="non-terminal residue" evidence="2">
    <location>
        <position position="248"/>
    </location>
</feature>